<dbReference type="SUPFAM" id="SSF50129">
    <property type="entry name" value="GroES-like"/>
    <property type="match status" value="1"/>
</dbReference>
<dbReference type="AlphaFoldDB" id="W9YJ83"/>
<dbReference type="InterPro" id="IPR013154">
    <property type="entry name" value="ADH-like_N"/>
</dbReference>
<dbReference type="Gene3D" id="3.40.50.720">
    <property type="entry name" value="NAD(P)-binding Rossmann-like Domain"/>
    <property type="match status" value="1"/>
</dbReference>
<comment type="similarity">
    <text evidence="2 6">Belongs to the zinc-containing alcohol dehydrogenase family.</text>
</comment>
<protein>
    <recommendedName>
        <fullName evidence="7">Enoyl reductase (ER) domain-containing protein</fullName>
    </recommendedName>
</protein>
<evidence type="ECO:0000256" key="4">
    <source>
        <dbReference type="ARBA" id="ARBA00022833"/>
    </source>
</evidence>
<evidence type="ECO:0000256" key="1">
    <source>
        <dbReference type="ARBA" id="ARBA00001947"/>
    </source>
</evidence>
<evidence type="ECO:0000313" key="8">
    <source>
        <dbReference type="EMBL" id="EXJ89311.1"/>
    </source>
</evidence>
<comment type="cofactor">
    <cofactor evidence="1 6">
        <name>Zn(2+)</name>
        <dbReference type="ChEBI" id="CHEBI:29105"/>
    </cofactor>
</comment>
<dbReference type="Proteomes" id="UP000019478">
    <property type="component" value="Unassembled WGS sequence"/>
</dbReference>
<accession>W9YJ83</accession>
<dbReference type="InterPro" id="IPR002328">
    <property type="entry name" value="ADH_Zn_CS"/>
</dbReference>
<dbReference type="PANTHER" id="PTHR43350">
    <property type="entry name" value="NAD-DEPENDENT ALCOHOL DEHYDROGENASE"/>
    <property type="match status" value="1"/>
</dbReference>
<dbReference type="InterPro" id="IPR011032">
    <property type="entry name" value="GroES-like_sf"/>
</dbReference>
<dbReference type="InterPro" id="IPR020843">
    <property type="entry name" value="ER"/>
</dbReference>
<dbReference type="Pfam" id="PF00107">
    <property type="entry name" value="ADH_zinc_N"/>
    <property type="match status" value="1"/>
</dbReference>
<dbReference type="Gene3D" id="3.90.180.10">
    <property type="entry name" value="Medium-chain alcohol dehydrogenases, catalytic domain"/>
    <property type="match status" value="1"/>
</dbReference>
<gene>
    <name evidence="8" type="ORF">A1O3_02377</name>
</gene>
<dbReference type="InterPro" id="IPR013149">
    <property type="entry name" value="ADH-like_C"/>
</dbReference>
<dbReference type="SMART" id="SM00829">
    <property type="entry name" value="PKS_ER"/>
    <property type="match status" value="1"/>
</dbReference>
<dbReference type="PROSITE" id="PS00059">
    <property type="entry name" value="ADH_ZINC"/>
    <property type="match status" value="1"/>
</dbReference>
<dbReference type="GO" id="GO:0008270">
    <property type="term" value="F:zinc ion binding"/>
    <property type="evidence" value="ECO:0007669"/>
    <property type="project" value="InterPro"/>
</dbReference>
<dbReference type="HOGENOM" id="CLU_026673_14_1_1"/>
<proteinExistence type="inferred from homology"/>
<keyword evidence="3 6" id="KW-0479">Metal-binding</keyword>
<dbReference type="GO" id="GO:0016491">
    <property type="term" value="F:oxidoreductase activity"/>
    <property type="evidence" value="ECO:0007669"/>
    <property type="project" value="UniProtKB-KW"/>
</dbReference>
<keyword evidence="4 6" id="KW-0862">Zinc</keyword>
<evidence type="ECO:0000256" key="2">
    <source>
        <dbReference type="ARBA" id="ARBA00008072"/>
    </source>
</evidence>
<reference evidence="8 9" key="1">
    <citation type="submission" date="2013-03" db="EMBL/GenBank/DDBJ databases">
        <title>The Genome Sequence of Capronia epimyces CBS 606.96.</title>
        <authorList>
            <consortium name="The Broad Institute Genomics Platform"/>
            <person name="Cuomo C."/>
            <person name="de Hoog S."/>
            <person name="Gorbushina A."/>
            <person name="Walker B."/>
            <person name="Young S.K."/>
            <person name="Zeng Q."/>
            <person name="Gargeya S."/>
            <person name="Fitzgerald M."/>
            <person name="Haas B."/>
            <person name="Abouelleil A."/>
            <person name="Allen A.W."/>
            <person name="Alvarado L."/>
            <person name="Arachchi H.M."/>
            <person name="Berlin A.M."/>
            <person name="Chapman S.B."/>
            <person name="Gainer-Dewar J."/>
            <person name="Goldberg J."/>
            <person name="Griggs A."/>
            <person name="Gujja S."/>
            <person name="Hansen M."/>
            <person name="Howarth C."/>
            <person name="Imamovic A."/>
            <person name="Ireland A."/>
            <person name="Larimer J."/>
            <person name="McCowan C."/>
            <person name="Murphy C."/>
            <person name="Pearson M."/>
            <person name="Poon T.W."/>
            <person name="Priest M."/>
            <person name="Roberts A."/>
            <person name="Saif S."/>
            <person name="Shea T."/>
            <person name="Sisk P."/>
            <person name="Sykes S."/>
            <person name="Wortman J."/>
            <person name="Nusbaum C."/>
            <person name="Birren B."/>
        </authorList>
    </citation>
    <scope>NUCLEOTIDE SEQUENCE [LARGE SCALE GENOMIC DNA]</scope>
    <source>
        <strain evidence="8 9">CBS 606.96</strain>
    </source>
</reference>
<evidence type="ECO:0000256" key="5">
    <source>
        <dbReference type="ARBA" id="ARBA00023002"/>
    </source>
</evidence>
<dbReference type="CDD" id="cd08278">
    <property type="entry name" value="benzyl_alcohol_DH"/>
    <property type="match status" value="1"/>
</dbReference>
<comment type="caution">
    <text evidence="8">The sequence shown here is derived from an EMBL/GenBank/DDBJ whole genome shotgun (WGS) entry which is preliminary data.</text>
</comment>
<feature type="domain" description="Enoyl reductase (ER)" evidence="7">
    <location>
        <begin position="17"/>
        <end position="383"/>
    </location>
</feature>
<dbReference type="RefSeq" id="XP_007730708.1">
    <property type="nucleotide sequence ID" value="XM_007732518.1"/>
</dbReference>
<evidence type="ECO:0000313" key="9">
    <source>
        <dbReference type="Proteomes" id="UP000019478"/>
    </source>
</evidence>
<evidence type="ECO:0000256" key="3">
    <source>
        <dbReference type="ARBA" id="ARBA00022723"/>
    </source>
</evidence>
<dbReference type="STRING" id="1182542.W9YJ83"/>
<dbReference type="InterPro" id="IPR036291">
    <property type="entry name" value="NAD(P)-bd_dom_sf"/>
</dbReference>
<name>W9YJ83_9EURO</name>
<keyword evidence="9" id="KW-1185">Reference proteome</keyword>
<dbReference type="PANTHER" id="PTHR43350:SF2">
    <property type="entry name" value="GROES-LIKE ZINC-BINDING ALCOHOL DEHYDROGENASE FAMILY PROTEIN"/>
    <property type="match status" value="1"/>
</dbReference>
<sequence length="384" mass="40928">MAPDLARAIVSRHPQDGRRQWKIEDVEVHAPDAGEVLVKIIASGVCHTDLGCGSFPDGVGFPVPPYPRVLGHEGAGYVVNVGKKVTKVKPGDSVLLSFAFCGKCHNCEHGAPGYCAQFTPLNFCGNPKAFELPGSDKDRPAVGGSFFGQSSFSNLTRVQETSVVRMTDLVKNEADLKLFAPLGCGIQTGAGTVTEIGAARASDKVAIIGLGGVGLAAIMAARHRGCRTIIGIDRIDARLELAKSLGATHIINTSTVGDGLEKAVRDITEQSGSTITIDATGVVSLIQQGIEFTANQGKMILLGVAPMDAALQVALVPFMVTGKQLLGSMEGGVRPADYIPRMIQWHRQGNFPIDKLVKYYKVEEFEKAIHDMEEGITVKPILLW</sequence>
<dbReference type="EMBL" id="AMGY01000002">
    <property type="protein sequence ID" value="EXJ89311.1"/>
    <property type="molecule type" value="Genomic_DNA"/>
</dbReference>
<dbReference type="eggNOG" id="KOG0022">
    <property type="taxonomic scope" value="Eukaryota"/>
</dbReference>
<dbReference type="SUPFAM" id="SSF51735">
    <property type="entry name" value="NAD(P)-binding Rossmann-fold domains"/>
    <property type="match status" value="1"/>
</dbReference>
<dbReference type="OrthoDB" id="1560166at2759"/>
<organism evidence="8 9">
    <name type="scientific">Capronia epimyces CBS 606.96</name>
    <dbReference type="NCBI Taxonomy" id="1182542"/>
    <lineage>
        <taxon>Eukaryota</taxon>
        <taxon>Fungi</taxon>
        <taxon>Dikarya</taxon>
        <taxon>Ascomycota</taxon>
        <taxon>Pezizomycotina</taxon>
        <taxon>Eurotiomycetes</taxon>
        <taxon>Chaetothyriomycetidae</taxon>
        <taxon>Chaetothyriales</taxon>
        <taxon>Herpotrichiellaceae</taxon>
        <taxon>Capronia</taxon>
    </lineage>
</organism>
<keyword evidence="5" id="KW-0560">Oxidoreductase</keyword>
<evidence type="ECO:0000259" key="7">
    <source>
        <dbReference type="SMART" id="SM00829"/>
    </source>
</evidence>
<dbReference type="GeneID" id="19166508"/>
<evidence type="ECO:0000256" key="6">
    <source>
        <dbReference type="RuleBase" id="RU361277"/>
    </source>
</evidence>
<dbReference type="Pfam" id="PF08240">
    <property type="entry name" value="ADH_N"/>
    <property type="match status" value="1"/>
</dbReference>